<dbReference type="GO" id="GO:0031519">
    <property type="term" value="C:PcG protein complex"/>
    <property type="evidence" value="ECO:0007669"/>
    <property type="project" value="TreeGrafter"/>
</dbReference>
<dbReference type="PROSITE" id="PS00028">
    <property type="entry name" value="ZINC_FINGER_C2H2_1"/>
    <property type="match status" value="3"/>
</dbReference>
<evidence type="ECO:0000256" key="4">
    <source>
        <dbReference type="ARBA" id="ARBA00022833"/>
    </source>
</evidence>
<keyword evidence="3 5" id="KW-0863">Zinc-finger</keyword>
<feature type="region of interest" description="Disordered" evidence="6">
    <location>
        <begin position="132"/>
        <end position="161"/>
    </location>
</feature>
<evidence type="ECO:0000256" key="6">
    <source>
        <dbReference type="SAM" id="MobiDB-lite"/>
    </source>
</evidence>
<dbReference type="EMBL" id="JANBQB010000011">
    <property type="protein sequence ID" value="KAJ1984758.1"/>
    <property type="molecule type" value="Genomic_DNA"/>
</dbReference>
<keyword evidence="4" id="KW-0862">Zinc</keyword>
<dbReference type="PANTHER" id="PTHR14003">
    <property type="entry name" value="TRANSCRIPTIONAL REPRESSOR PROTEIN YY"/>
    <property type="match status" value="1"/>
</dbReference>
<keyword evidence="9" id="KW-1185">Reference proteome</keyword>
<dbReference type="FunFam" id="3.30.160.60:FF:000125">
    <property type="entry name" value="Putative zinc finger protein 143"/>
    <property type="match status" value="2"/>
</dbReference>
<evidence type="ECO:0000313" key="8">
    <source>
        <dbReference type="EMBL" id="KAJ1984758.1"/>
    </source>
</evidence>
<name>A0A9W8BCL2_9FUNG</name>
<dbReference type="Pfam" id="PF00096">
    <property type="entry name" value="zf-C2H2"/>
    <property type="match status" value="3"/>
</dbReference>
<evidence type="ECO:0000256" key="3">
    <source>
        <dbReference type="ARBA" id="ARBA00022771"/>
    </source>
</evidence>
<dbReference type="PROSITE" id="PS50157">
    <property type="entry name" value="ZINC_FINGER_C2H2_2"/>
    <property type="match status" value="3"/>
</dbReference>
<sequence length="569" mass="60300">MDITELVDHDNPDNADRPFRCNWPECGKAFTRRSDLARHGRIHTNDRPFTCTEAGCGKSFIQRSALTVHLRTHTGERPHVCEFDGCNKSFSDSSSLARHRRVHVGKRSYMCNFENCNKSTLIKHYRAHMQKIGKGESQSSPNPPSQSPSPSGSRSDTAMRPSVPRLYTSSHHSASLTISPPILSQDARLGNVPTPASLLTHSDSPVSTLHSRLHSLQTPTTTTLYAGHSPFPPAGRPVGGMASAPLLGQQHGSLPALGSGSESGHPSNSSGPGIESAPSTPAGRLYHHPILYRPDTTNPHTNPTAPLPPRVHLSASTPPPLYPQGINLLHQPLPSYTASTSTSAMTFSSSPTRPPFTSSSTSTSTRSIIKGVAPRHPGHPYLPPFHSAHTASFSHTHLAHTTSISDLRFYRPAPGSLPFAGTASPPTLLPPIAQISLSERPPTPPTYATGAVGSPNLLDSYGGMGRGRPALHTSPRPSHGPASHGTDSSSRFSPYPLGGKPSSYPLAETTPAPQALGVDTQAITYPSSAYAPPRAPQSASSARSGQSAPSESAYYAASSVSPSPERYSS</sequence>
<organism evidence="8 9">
    <name type="scientific">Dimargaris verticillata</name>
    <dbReference type="NCBI Taxonomy" id="2761393"/>
    <lineage>
        <taxon>Eukaryota</taxon>
        <taxon>Fungi</taxon>
        <taxon>Fungi incertae sedis</taxon>
        <taxon>Zoopagomycota</taxon>
        <taxon>Kickxellomycotina</taxon>
        <taxon>Dimargaritomycetes</taxon>
        <taxon>Dimargaritales</taxon>
        <taxon>Dimargaritaceae</taxon>
        <taxon>Dimargaris</taxon>
    </lineage>
</organism>
<comment type="caution">
    <text evidence="8">The sequence shown here is derived from an EMBL/GenBank/DDBJ whole genome shotgun (WGS) entry which is preliminary data.</text>
</comment>
<dbReference type="InterPro" id="IPR013087">
    <property type="entry name" value="Znf_C2H2_type"/>
</dbReference>
<evidence type="ECO:0000313" key="9">
    <source>
        <dbReference type="Proteomes" id="UP001151582"/>
    </source>
</evidence>
<feature type="compositionally biased region" description="Low complexity" evidence="6">
    <location>
        <begin position="525"/>
        <end position="569"/>
    </location>
</feature>
<accession>A0A9W8BCL2</accession>
<gene>
    <name evidence="8" type="ORF">H4R34_000446</name>
</gene>
<dbReference type="PANTHER" id="PTHR14003:SF22">
    <property type="entry name" value="FINGER DOMAIN PROTEIN, PUTATIVE (AFU_ORTHOLOGUE AFUA_4G11480)-RELATED"/>
    <property type="match status" value="1"/>
</dbReference>
<evidence type="ECO:0000259" key="7">
    <source>
        <dbReference type="PROSITE" id="PS50157"/>
    </source>
</evidence>
<dbReference type="GO" id="GO:0000785">
    <property type="term" value="C:chromatin"/>
    <property type="evidence" value="ECO:0007669"/>
    <property type="project" value="TreeGrafter"/>
</dbReference>
<dbReference type="SUPFAM" id="SSF57667">
    <property type="entry name" value="beta-beta-alpha zinc fingers"/>
    <property type="match status" value="2"/>
</dbReference>
<dbReference type="Gene3D" id="3.30.160.60">
    <property type="entry name" value="Classic Zinc Finger"/>
    <property type="match status" value="3"/>
</dbReference>
<feature type="compositionally biased region" description="Low complexity" evidence="6">
    <location>
        <begin position="258"/>
        <end position="273"/>
    </location>
</feature>
<evidence type="ECO:0000256" key="2">
    <source>
        <dbReference type="ARBA" id="ARBA00022737"/>
    </source>
</evidence>
<evidence type="ECO:0000256" key="5">
    <source>
        <dbReference type="PROSITE-ProRule" id="PRU00042"/>
    </source>
</evidence>
<feature type="region of interest" description="Disordered" evidence="6">
    <location>
        <begin position="222"/>
        <end position="310"/>
    </location>
</feature>
<feature type="region of interest" description="Disordered" evidence="6">
    <location>
        <begin position="344"/>
        <end position="365"/>
    </location>
</feature>
<keyword evidence="2" id="KW-0677">Repeat</keyword>
<protein>
    <recommendedName>
        <fullName evidence="7">C2H2-type domain-containing protein</fullName>
    </recommendedName>
</protein>
<feature type="domain" description="C2H2-type" evidence="7">
    <location>
        <begin position="79"/>
        <end position="108"/>
    </location>
</feature>
<dbReference type="FunFam" id="3.30.160.60:FF:002343">
    <property type="entry name" value="Zinc finger protein 33A"/>
    <property type="match status" value="1"/>
</dbReference>
<proteinExistence type="predicted"/>
<dbReference type="GO" id="GO:0008270">
    <property type="term" value="F:zinc ion binding"/>
    <property type="evidence" value="ECO:0007669"/>
    <property type="project" value="UniProtKB-KW"/>
</dbReference>
<dbReference type="InterPro" id="IPR036236">
    <property type="entry name" value="Znf_C2H2_sf"/>
</dbReference>
<dbReference type="Proteomes" id="UP001151582">
    <property type="component" value="Unassembled WGS sequence"/>
</dbReference>
<evidence type="ECO:0000256" key="1">
    <source>
        <dbReference type="ARBA" id="ARBA00022723"/>
    </source>
</evidence>
<feature type="compositionally biased region" description="Polar residues" evidence="6">
    <location>
        <begin position="295"/>
        <end position="304"/>
    </location>
</feature>
<reference evidence="8" key="1">
    <citation type="submission" date="2022-07" db="EMBL/GenBank/DDBJ databases">
        <title>Phylogenomic reconstructions and comparative analyses of Kickxellomycotina fungi.</title>
        <authorList>
            <person name="Reynolds N.K."/>
            <person name="Stajich J.E."/>
            <person name="Barry K."/>
            <person name="Grigoriev I.V."/>
            <person name="Crous P."/>
            <person name="Smith M.E."/>
        </authorList>
    </citation>
    <scope>NUCLEOTIDE SEQUENCE</scope>
    <source>
        <strain evidence="8">RSA 567</strain>
    </source>
</reference>
<dbReference type="GO" id="GO:0000981">
    <property type="term" value="F:DNA-binding transcription factor activity, RNA polymerase II-specific"/>
    <property type="evidence" value="ECO:0007669"/>
    <property type="project" value="TreeGrafter"/>
</dbReference>
<dbReference type="GO" id="GO:0000978">
    <property type="term" value="F:RNA polymerase II cis-regulatory region sequence-specific DNA binding"/>
    <property type="evidence" value="ECO:0007669"/>
    <property type="project" value="TreeGrafter"/>
</dbReference>
<dbReference type="GO" id="GO:0005667">
    <property type="term" value="C:transcription regulator complex"/>
    <property type="evidence" value="ECO:0007669"/>
    <property type="project" value="TreeGrafter"/>
</dbReference>
<dbReference type="SMART" id="SM00355">
    <property type="entry name" value="ZnF_C2H2"/>
    <property type="match status" value="4"/>
</dbReference>
<dbReference type="OrthoDB" id="654211at2759"/>
<keyword evidence="1" id="KW-0479">Metal-binding</keyword>
<dbReference type="AlphaFoldDB" id="A0A9W8BCL2"/>
<feature type="region of interest" description="Disordered" evidence="6">
    <location>
        <begin position="436"/>
        <end position="569"/>
    </location>
</feature>
<feature type="domain" description="C2H2-type" evidence="7">
    <location>
        <begin position="19"/>
        <end position="48"/>
    </location>
</feature>
<feature type="domain" description="C2H2-type" evidence="7">
    <location>
        <begin position="49"/>
        <end position="78"/>
    </location>
</feature>